<dbReference type="RefSeq" id="WP_331846376.1">
    <property type="nucleotide sequence ID" value="NZ_JAZHPZ010000004.1"/>
</dbReference>
<dbReference type="GO" id="GO:0016787">
    <property type="term" value="F:hydrolase activity"/>
    <property type="evidence" value="ECO:0007669"/>
    <property type="project" value="UniProtKB-KW"/>
</dbReference>
<evidence type="ECO:0000313" key="2">
    <source>
        <dbReference type="EMBL" id="MEF2966141.1"/>
    </source>
</evidence>
<dbReference type="InterPro" id="IPR029058">
    <property type="entry name" value="AB_hydrolase_fold"/>
</dbReference>
<dbReference type="Gene3D" id="3.40.50.1820">
    <property type="entry name" value="alpha/beta hydrolase"/>
    <property type="match status" value="1"/>
</dbReference>
<dbReference type="PANTHER" id="PTHR43798">
    <property type="entry name" value="MONOACYLGLYCEROL LIPASE"/>
    <property type="match status" value="1"/>
</dbReference>
<dbReference type="PANTHER" id="PTHR43798:SF6">
    <property type="entry name" value="HYDROLASE, PUTATIVE (AFU_ORTHOLOGUE AFUA_4G13070)-RELATED"/>
    <property type="match status" value="1"/>
</dbReference>
<dbReference type="InterPro" id="IPR000073">
    <property type="entry name" value="AB_hydrolase_1"/>
</dbReference>
<dbReference type="InterPro" id="IPR050266">
    <property type="entry name" value="AB_hydrolase_sf"/>
</dbReference>
<keyword evidence="3" id="KW-1185">Reference proteome</keyword>
<feature type="domain" description="AB hydrolase-1" evidence="1">
    <location>
        <begin position="21"/>
        <end position="255"/>
    </location>
</feature>
<keyword evidence="2" id="KW-0378">Hydrolase</keyword>
<sequence>MDCILELDSTTVHYEVHGTGYPILMIHGFGCDRRLMTGCMEPVFAERPGWKRIYLDLPGMGRTKGTDRIRSTDDMLAVVEQFADKAMPGQSFAVAGESYGGYLARALVSKRPEQVGGMALICPVTEQAEWNVPPFKIVYRDQEAIARMEDVDGSEDFLAIQVVQDDYNWERFKAEILCGLRAADAAFLERIRERYRLSDDPGIAAEPYPKPVLILTGRHDHLVGYKNQWNCAETYPRASFAMLDRAGHNLQIEQPRLFHALVGEWLDRVEECSPG</sequence>
<reference evidence="2 3" key="1">
    <citation type="submission" date="2024-02" db="EMBL/GenBank/DDBJ databases">
        <title>A nitrogen-fixing paenibacillus bacterium.</title>
        <authorList>
            <person name="Zhang W.L."/>
            <person name="Chen S.F."/>
        </authorList>
    </citation>
    <scope>NUCLEOTIDE SEQUENCE [LARGE SCALE GENOMIC DNA]</scope>
    <source>
        <strain evidence="2 3">M1</strain>
    </source>
</reference>
<accession>A0ABU7VQT8</accession>
<dbReference type="Pfam" id="PF00561">
    <property type="entry name" value="Abhydrolase_1"/>
    <property type="match status" value="1"/>
</dbReference>
<comment type="caution">
    <text evidence="2">The sequence shown here is derived from an EMBL/GenBank/DDBJ whole genome shotgun (WGS) entry which is preliminary data.</text>
</comment>
<name>A0ABU7VQT8_9BACL</name>
<evidence type="ECO:0000313" key="3">
    <source>
        <dbReference type="Proteomes" id="UP001306950"/>
    </source>
</evidence>
<dbReference type="PRINTS" id="PR00111">
    <property type="entry name" value="ABHYDROLASE"/>
</dbReference>
<dbReference type="EMBL" id="JAZHPZ010000004">
    <property type="protein sequence ID" value="MEF2966141.1"/>
    <property type="molecule type" value="Genomic_DNA"/>
</dbReference>
<organism evidence="2 3">
    <name type="scientific">Paenibacillus haidiansis</name>
    <dbReference type="NCBI Taxonomy" id="1574488"/>
    <lineage>
        <taxon>Bacteria</taxon>
        <taxon>Bacillati</taxon>
        <taxon>Bacillota</taxon>
        <taxon>Bacilli</taxon>
        <taxon>Bacillales</taxon>
        <taxon>Paenibacillaceae</taxon>
        <taxon>Paenibacillus</taxon>
    </lineage>
</organism>
<proteinExistence type="predicted"/>
<protein>
    <submittedName>
        <fullName evidence="2">Alpha/beta hydrolase</fullName>
    </submittedName>
</protein>
<evidence type="ECO:0000259" key="1">
    <source>
        <dbReference type="Pfam" id="PF00561"/>
    </source>
</evidence>
<gene>
    <name evidence="2" type="ORF">V3851_09895</name>
</gene>
<dbReference type="Proteomes" id="UP001306950">
    <property type="component" value="Unassembled WGS sequence"/>
</dbReference>
<dbReference type="SUPFAM" id="SSF53474">
    <property type="entry name" value="alpha/beta-Hydrolases"/>
    <property type="match status" value="1"/>
</dbReference>